<keyword evidence="8" id="KW-0067">ATP-binding</keyword>
<dbReference type="Pfam" id="PF00989">
    <property type="entry name" value="PAS"/>
    <property type="match status" value="1"/>
</dbReference>
<organism evidence="13 14">
    <name type="scientific">Actinoplanes digitatis</name>
    <dbReference type="NCBI Taxonomy" id="1868"/>
    <lineage>
        <taxon>Bacteria</taxon>
        <taxon>Bacillati</taxon>
        <taxon>Actinomycetota</taxon>
        <taxon>Actinomycetes</taxon>
        <taxon>Micromonosporales</taxon>
        <taxon>Micromonosporaceae</taxon>
        <taxon>Actinoplanes</taxon>
    </lineage>
</organism>
<dbReference type="Gene3D" id="3.30.450.20">
    <property type="entry name" value="PAS domain"/>
    <property type="match status" value="2"/>
</dbReference>
<dbReference type="NCBIfam" id="TIGR00229">
    <property type="entry name" value="sensory_box"/>
    <property type="match status" value="1"/>
</dbReference>
<evidence type="ECO:0000256" key="2">
    <source>
        <dbReference type="ARBA" id="ARBA00004236"/>
    </source>
</evidence>
<dbReference type="EMBL" id="JACHNH010000001">
    <property type="protein sequence ID" value="MBB4764136.1"/>
    <property type="molecule type" value="Genomic_DNA"/>
</dbReference>
<dbReference type="Pfam" id="PF02518">
    <property type="entry name" value="HATPase_c"/>
    <property type="match status" value="1"/>
</dbReference>
<keyword evidence="7" id="KW-0418">Kinase</keyword>
<evidence type="ECO:0000256" key="7">
    <source>
        <dbReference type="ARBA" id="ARBA00022777"/>
    </source>
</evidence>
<evidence type="ECO:0000256" key="4">
    <source>
        <dbReference type="ARBA" id="ARBA00022553"/>
    </source>
</evidence>
<evidence type="ECO:0000256" key="6">
    <source>
        <dbReference type="ARBA" id="ARBA00022741"/>
    </source>
</evidence>
<dbReference type="EC" id="2.7.13.3" evidence="3"/>
<dbReference type="GO" id="GO:0005524">
    <property type="term" value="F:ATP binding"/>
    <property type="evidence" value="ECO:0007669"/>
    <property type="project" value="UniProtKB-KW"/>
</dbReference>
<keyword evidence="14" id="KW-1185">Reference proteome</keyword>
<dbReference type="PANTHER" id="PTHR43065">
    <property type="entry name" value="SENSOR HISTIDINE KINASE"/>
    <property type="match status" value="1"/>
</dbReference>
<evidence type="ECO:0000256" key="8">
    <source>
        <dbReference type="ARBA" id="ARBA00022840"/>
    </source>
</evidence>
<evidence type="ECO:0000259" key="12">
    <source>
        <dbReference type="PROSITE" id="PS50113"/>
    </source>
</evidence>
<gene>
    <name evidence="13" type="ORF">BJ971_004692</name>
</gene>
<dbReference type="GO" id="GO:0005886">
    <property type="term" value="C:plasma membrane"/>
    <property type="evidence" value="ECO:0007669"/>
    <property type="project" value="UniProtKB-SubCell"/>
</dbReference>
<accession>A0A7W7MRD6</accession>
<dbReference type="SUPFAM" id="SSF55785">
    <property type="entry name" value="PYP-like sensor domain (PAS domain)"/>
    <property type="match status" value="2"/>
</dbReference>
<dbReference type="SUPFAM" id="SSF55874">
    <property type="entry name" value="ATPase domain of HSP90 chaperone/DNA topoisomerase II/histidine kinase"/>
    <property type="match status" value="1"/>
</dbReference>
<evidence type="ECO:0000256" key="3">
    <source>
        <dbReference type="ARBA" id="ARBA00012438"/>
    </source>
</evidence>
<keyword evidence="5" id="KW-0808">Transferase</keyword>
<evidence type="ECO:0000259" key="10">
    <source>
        <dbReference type="PROSITE" id="PS50109"/>
    </source>
</evidence>
<dbReference type="InterPro" id="IPR013655">
    <property type="entry name" value="PAS_fold_3"/>
</dbReference>
<dbReference type="Gene3D" id="1.10.287.130">
    <property type="match status" value="1"/>
</dbReference>
<dbReference type="InterPro" id="IPR013767">
    <property type="entry name" value="PAS_fold"/>
</dbReference>
<evidence type="ECO:0000256" key="1">
    <source>
        <dbReference type="ARBA" id="ARBA00000085"/>
    </source>
</evidence>
<dbReference type="InterPro" id="IPR036890">
    <property type="entry name" value="HATPase_C_sf"/>
</dbReference>
<proteinExistence type="predicted"/>
<dbReference type="SUPFAM" id="SSF47384">
    <property type="entry name" value="Homodimeric domain of signal transducing histidine kinase"/>
    <property type="match status" value="1"/>
</dbReference>
<dbReference type="InterPro" id="IPR003594">
    <property type="entry name" value="HATPase_dom"/>
</dbReference>
<dbReference type="InterPro" id="IPR000014">
    <property type="entry name" value="PAS"/>
</dbReference>
<dbReference type="Gene3D" id="3.30.565.10">
    <property type="entry name" value="Histidine kinase-like ATPase, C-terminal domain"/>
    <property type="match status" value="1"/>
</dbReference>
<feature type="domain" description="Histidine kinase" evidence="10">
    <location>
        <begin position="278"/>
        <end position="528"/>
    </location>
</feature>
<dbReference type="PRINTS" id="PR00344">
    <property type="entry name" value="BCTRLSENSOR"/>
</dbReference>
<evidence type="ECO:0000313" key="14">
    <source>
        <dbReference type="Proteomes" id="UP000578112"/>
    </source>
</evidence>
<dbReference type="Proteomes" id="UP000578112">
    <property type="component" value="Unassembled WGS sequence"/>
</dbReference>
<comment type="catalytic activity">
    <reaction evidence="1">
        <text>ATP + protein L-histidine = ADP + protein N-phospho-L-histidine.</text>
        <dbReference type="EC" id="2.7.13.3"/>
    </reaction>
</comment>
<comment type="subcellular location">
    <subcellularLocation>
        <location evidence="2">Cell membrane</location>
    </subcellularLocation>
</comment>
<dbReference type="CDD" id="cd00130">
    <property type="entry name" value="PAS"/>
    <property type="match status" value="2"/>
</dbReference>
<evidence type="ECO:0000256" key="5">
    <source>
        <dbReference type="ARBA" id="ARBA00022679"/>
    </source>
</evidence>
<evidence type="ECO:0000259" key="11">
    <source>
        <dbReference type="PROSITE" id="PS50112"/>
    </source>
</evidence>
<dbReference type="AlphaFoldDB" id="A0A7W7MRD6"/>
<dbReference type="Pfam" id="PF08447">
    <property type="entry name" value="PAS_3"/>
    <property type="match status" value="1"/>
</dbReference>
<dbReference type="InterPro" id="IPR005467">
    <property type="entry name" value="His_kinase_dom"/>
</dbReference>
<dbReference type="SMART" id="SM00091">
    <property type="entry name" value="PAS"/>
    <property type="match status" value="2"/>
</dbReference>
<dbReference type="PROSITE" id="PS50112">
    <property type="entry name" value="PAS"/>
    <property type="match status" value="1"/>
</dbReference>
<dbReference type="GO" id="GO:0000155">
    <property type="term" value="F:phosphorelay sensor kinase activity"/>
    <property type="evidence" value="ECO:0007669"/>
    <property type="project" value="InterPro"/>
</dbReference>
<keyword evidence="9" id="KW-0902">Two-component regulatory system</keyword>
<name>A0A7W7MRD6_9ACTN</name>
<keyword evidence="6" id="KW-0547">Nucleotide-binding</keyword>
<dbReference type="InterPro" id="IPR000700">
    <property type="entry name" value="PAS-assoc_C"/>
</dbReference>
<evidence type="ECO:0000256" key="9">
    <source>
        <dbReference type="ARBA" id="ARBA00023012"/>
    </source>
</evidence>
<dbReference type="PANTHER" id="PTHR43065:SF50">
    <property type="entry name" value="HISTIDINE KINASE"/>
    <property type="match status" value="1"/>
</dbReference>
<dbReference type="PROSITE" id="PS50109">
    <property type="entry name" value="HIS_KIN"/>
    <property type="match status" value="1"/>
</dbReference>
<dbReference type="PROSITE" id="PS50113">
    <property type="entry name" value="PAC"/>
    <property type="match status" value="1"/>
</dbReference>
<feature type="domain" description="PAC" evidence="12">
    <location>
        <begin position="214"/>
        <end position="265"/>
    </location>
</feature>
<feature type="domain" description="PAS" evidence="11">
    <location>
        <begin position="135"/>
        <end position="180"/>
    </location>
</feature>
<sequence>MSVHPGQHGSDIDVRWLADAVPHSIWVISAPGTIQYANPHAARYTGADAGPRWLSVLHPDDVAAVELRAAIAGADPRPYEVDCRIGRADGSFRRHRVRFAPDRGADGLVRRWIATGTDVEEHAALRDEVAGAEQAQAFRSVIMNEMADGLFTVDGDGRLTSMNRAASEMLGWREEELLGRPAHATMHAAHANGTPRPEDDCAVRRARMSGRSAQGLDEAFTRKDGSTFVVTCSIAPLDVGDGRPGAVITFRDMTEVRRAELEHRHAQKLESLGQLSAGLAHEINTPIQFVGDNTRFLADSYQDMLDLLRTYRECLAPDLGELEWAERIRRAQAAEVKADIDYLVDEIPAAVSQSLEGIERVASLVRAMKSFSHKGSAAPAAADLNEAVRTTLTIARNEVKYVADVVLELGELPPVLCHLGDMNQVFLNLLVNAADAVKEKGGRGEIRISSALEGSTAVIAFADNGTGIAEHVQPSIFDQFFTTKDVGKGTGQGLPLARAVLEKHGGSIEMSSTPGEGTVFTLRLPIDGKPA</sequence>
<dbReference type="RefSeq" id="WP_184995359.1">
    <property type="nucleotide sequence ID" value="NZ_BOMK01000069.1"/>
</dbReference>
<dbReference type="SMART" id="SM00086">
    <property type="entry name" value="PAC"/>
    <property type="match status" value="2"/>
</dbReference>
<protein>
    <recommendedName>
        <fullName evidence="3">histidine kinase</fullName>
        <ecNumber evidence="3">2.7.13.3</ecNumber>
    </recommendedName>
</protein>
<dbReference type="GO" id="GO:0006355">
    <property type="term" value="P:regulation of DNA-templated transcription"/>
    <property type="evidence" value="ECO:0007669"/>
    <property type="project" value="InterPro"/>
</dbReference>
<reference evidence="13 14" key="1">
    <citation type="submission" date="2020-08" db="EMBL/GenBank/DDBJ databases">
        <title>Sequencing the genomes of 1000 actinobacteria strains.</title>
        <authorList>
            <person name="Klenk H.-P."/>
        </authorList>
    </citation>
    <scope>NUCLEOTIDE SEQUENCE [LARGE SCALE GENOMIC DNA]</scope>
    <source>
        <strain evidence="13 14">DSM 43149</strain>
    </source>
</reference>
<dbReference type="InterPro" id="IPR036097">
    <property type="entry name" value="HisK_dim/P_sf"/>
</dbReference>
<dbReference type="SMART" id="SM00387">
    <property type="entry name" value="HATPase_c"/>
    <property type="match status" value="1"/>
</dbReference>
<dbReference type="InterPro" id="IPR035965">
    <property type="entry name" value="PAS-like_dom_sf"/>
</dbReference>
<dbReference type="InterPro" id="IPR001610">
    <property type="entry name" value="PAC"/>
</dbReference>
<comment type="caution">
    <text evidence="13">The sequence shown here is derived from an EMBL/GenBank/DDBJ whole genome shotgun (WGS) entry which is preliminary data.</text>
</comment>
<evidence type="ECO:0000313" key="13">
    <source>
        <dbReference type="EMBL" id="MBB4764136.1"/>
    </source>
</evidence>
<dbReference type="InterPro" id="IPR004358">
    <property type="entry name" value="Sig_transdc_His_kin-like_C"/>
</dbReference>
<keyword evidence="4" id="KW-0597">Phosphoprotein</keyword>